<name>A0ABZ2BE37_9HYPH</name>
<dbReference type="Pfam" id="PF13403">
    <property type="entry name" value="Hint_2"/>
    <property type="match status" value="1"/>
</dbReference>
<accession>A0ABZ2BE37</accession>
<evidence type="ECO:0000313" key="4">
    <source>
        <dbReference type="Proteomes" id="UP001432360"/>
    </source>
</evidence>
<sequence>MPSAREQRPQLNRARRHFLGLAAATGGRIAAMGTLALTTFFPSSTAQAQAAKPGNGPKPGKPPGNNPAQGPRCLLRGTSIMTPTGEVRIEDLRIGDLVETVRGEAHAIKWIGRDLYRRSGGTWSDSVVPIRICRHALDEHTPHRDLYLSPGHALFIDGVLIRVQDLINGASIAPALPQDQHEIEYFHILLDTHEVILAEGTPVETFLLEAGNHEDFTNFAEFARLYPRPQPAMTPFAPIVGYGGRAHLKALLRLAAGRFARERGPIEQAYERIAARA</sequence>
<feature type="domain" description="Hedgehog/Intein (Hint)" evidence="2">
    <location>
        <begin position="73"/>
        <end position="208"/>
    </location>
</feature>
<dbReference type="RefSeq" id="WP_331374647.1">
    <property type="nucleotide sequence ID" value="NZ_CP133148.1"/>
</dbReference>
<gene>
    <name evidence="3" type="ORF">RB548_09325</name>
</gene>
<dbReference type="SUPFAM" id="SSF51294">
    <property type="entry name" value="Hedgehog/intein (Hint) domain"/>
    <property type="match status" value="1"/>
</dbReference>
<dbReference type="InterPro" id="IPR036844">
    <property type="entry name" value="Hint_dom_sf"/>
</dbReference>
<dbReference type="Proteomes" id="UP001432360">
    <property type="component" value="Chromosome"/>
</dbReference>
<dbReference type="EMBL" id="CP133148">
    <property type="protein sequence ID" value="WVT05571.1"/>
    <property type="molecule type" value="Genomic_DNA"/>
</dbReference>
<dbReference type="InterPro" id="IPR006311">
    <property type="entry name" value="TAT_signal"/>
</dbReference>
<organism evidence="3 4">
    <name type="scientific">Sinorhizobium chiapasense</name>
    <dbReference type="NCBI Taxonomy" id="501572"/>
    <lineage>
        <taxon>Bacteria</taxon>
        <taxon>Pseudomonadati</taxon>
        <taxon>Pseudomonadota</taxon>
        <taxon>Alphaproteobacteria</taxon>
        <taxon>Hyphomicrobiales</taxon>
        <taxon>Rhizobiaceae</taxon>
        <taxon>Sinorhizobium/Ensifer group</taxon>
        <taxon>Sinorhizobium</taxon>
    </lineage>
</organism>
<dbReference type="InterPro" id="IPR028992">
    <property type="entry name" value="Hedgehog/Intein_dom"/>
</dbReference>
<reference evidence="3" key="1">
    <citation type="submission" date="2023-08" db="EMBL/GenBank/DDBJ databases">
        <title>Complete genome sequence of Sinorhizobium chiapanecum ITTG S70 isolated from Acaciella angustissima nodules in Chiapas-Mexico.</title>
        <authorList>
            <person name="Rincon-Rosales R."/>
            <person name="Rogel M.A."/>
            <person name="Rincon-Medina C.I."/>
            <person name="Guerrero G."/>
            <person name="Manzano-Gomez L.A."/>
            <person name="Lopez-Lopez A."/>
            <person name="Rincon Molina F.A."/>
            <person name="Martinez-Romero E."/>
        </authorList>
    </citation>
    <scope>NUCLEOTIDE SEQUENCE</scope>
    <source>
        <strain evidence="3">ITTG S70</strain>
    </source>
</reference>
<evidence type="ECO:0000259" key="2">
    <source>
        <dbReference type="Pfam" id="PF13403"/>
    </source>
</evidence>
<proteinExistence type="predicted"/>
<feature type="region of interest" description="Disordered" evidence="1">
    <location>
        <begin position="46"/>
        <end position="72"/>
    </location>
</feature>
<dbReference type="Gene3D" id="2.170.16.10">
    <property type="entry name" value="Hedgehog/Intein (Hint) domain"/>
    <property type="match status" value="1"/>
</dbReference>
<evidence type="ECO:0000313" key="3">
    <source>
        <dbReference type="EMBL" id="WVT05571.1"/>
    </source>
</evidence>
<keyword evidence="4" id="KW-1185">Reference proteome</keyword>
<evidence type="ECO:0000256" key="1">
    <source>
        <dbReference type="SAM" id="MobiDB-lite"/>
    </source>
</evidence>
<protein>
    <submittedName>
        <fullName evidence="3">Hint domain-containing protein</fullName>
    </submittedName>
</protein>
<dbReference type="PROSITE" id="PS51318">
    <property type="entry name" value="TAT"/>
    <property type="match status" value="1"/>
</dbReference>